<feature type="region of interest" description="Disordered" evidence="2">
    <location>
        <begin position="240"/>
        <end position="267"/>
    </location>
</feature>
<protein>
    <submittedName>
        <fullName evidence="6">RHS repeat-associated protein</fullName>
    </submittedName>
</protein>
<feature type="region of interest" description="Disordered" evidence="2">
    <location>
        <begin position="393"/>
        <end position="416"/>
    </location>
</feature>
<dbReference type="PANTHER" id="PTHR32305">
    <property type="match status" value="1"/>
</dbReference>
<evidence type="ECO:0000259" key="5">
    <source>
        <dbReference type="Pfam" id="PF25023"/>
    </source>
</evidence>
<dbReference type="Pfam" id="PF25023">
    <property type="entry name" value="TEN_YD-shell"/>
    <property type="match status" value="2"/>
</dbReference>
<dbReference type="Pfam" id="PF05593">
    <property type="entry name" value="RHS_repeat"/>
    <property type="match status" value="5"/>
</dbReference>
<dbReference type="NCBIfam" id="TIGR01643">
    <property type="entry name" value="YD_repeat_2x"/>
    <property type="match status" value="11"/>
</dbReference>
<keyword evidence="1" id="KW-0677">Repeat</keyword>
<dbReference type="Pfam" id="PF21725">
    <property type="entry name" value="T7SS_signal"/>
    <property type="match status" value="1"/>
</dbReference>
<comment type="caution">
    <text evidence="6">The sequence shown here is derived from an EMBL/GenBank/DDBJ whole genome shotgun (WGS) entry which is preliminary data.</text>
</comment>
<dbReference type="InterPro" id="IPR045351">
    <property type="entry name" value="DUF6531"/>
</dbReference>
<evidence type="ECO:0000259" key="4">
    <source>
        <dbReference type="Pfam" id="PF21725"/>
    </source>
</evidence>
<dbReference type="SUPFAM" id="SSF63829">
    <property type="entry name" value="Calcium-dependent phosphotriesterase"/>
    <property type="match status" value="1"/>
</dbReference>
<feature type="compositionally biased region" description="Basic and acidic residues" evidence="2">
    <location>
        <begin position="181"/>
        <end position="193"/>
    </location>
</feature>
<feature type="region of interest" description="Disordered" evidence="2">
    <location>
        <begin position="1274"/>
        <end position="1300"/>
    </location>
</feature>
<dbReference type="Pfam" id="PF20148">
    <property type="entry name" value="DUF6531"/>
    <property type="match status" value="1"/>
</dbReference>
<evidence type="ECO:0000313" key="7">
    <source>
        <dbReference type="Proteomes" id="UP001243364"/>
    </source>
</evidence>
<name>A0ABU0Q4P0_STRAH</name>
<evidence type="ECO:0000313" key="6">
    <source>
        <dbReference type="EMBL" id="MDQ0685351.1"/>
    </source>
</evidence>
<sequence length="1609" mass="173133">MGIGDFISDITPDSVEDAVEDGVAWVGDRVEDAGNWTADKLEDAGWQTGADWVREQSRSVANRLGAEVDEMDLGQTEDKTKLIYGSADKIRSTAEKLRGFQSSFDSAGEGLKGLDSSRLKGETAEALRTAVGTQPPKWFTGADACTKAAAALEAFAGTVTWAQGQAQTAIDKWKEGVKASEDAADAHRKKVDDYNSAVDRYNAQPADKRDPSTLPTKPAATFDDPGKKLMQDAQDLLAEARKQRNSAAETARSAVRAARDTAPQKPSYAEQLNDGMQELQIMGDHVGGGLIKGTAGILNFVRGINPMDPYNLTHPAEYVTSLNSLAAGLVVAANDPVGTGKQMVTDFMKDPSEGLGRLLPDVALTLATGGGGAAVKGVRIAEDAAEAARLRNLLDDAPDGTHNTPDGDRNPGGDPVDLATGRMYLPQTDLDLPGVLPLVFTRRTESGCAAGRFLGPAWTSTVDDRLQIDAVGVLHVTADGLLIAYPHPVPGAPTTPESGRSRTELARDAHGDYTVTEPDSGLVFRFAAPSGAEPGGDGVAWLTGVTDRNGHTITVERAEDGLPLALVHSAGRRVNVSSADGLVTALSLAGGGENGADLPLMGYGYQDGDLTTVTKPSGATTTFVYDDRRRVIAWIDSGGHRYDYVYDDRDRVVAEGGEAGHVQISLAYTEPDPGTGHHTTTLTTADGHATRHLFGPGCRLLAVTDPLGHTTRFTYDARGNLLTRTDPLGLTTAFSYDEAGRVVSAVRPDGSELRTVRGPFGLPVEVVGPDGARVVHEFDERGNRTAVTDQAGATTRHTYDDAGRLTSVTDALGATTRVVCDAAGLPLEVTAPDGAVTRTERDALGRPVRVTDPTGAVTRLQWHPDGQLARRTGPDGAAESWTYDGEGNLLAHTDAAGGVSRYEYTHFDLPVARILPDGARYEFEHDAELRLTRVTNPQGLSWTYTYDAAGDVRSETDFDGRTLTYRVDAAGRLAARVDALGGTVSFERDQLGRVVRKDVDGRVTTYVHDRAGRLLEAAGPDGELRYQYDRRGKVKTELVDGRPVSYAYDALGRRTRRTTPTGHVTSYAYGRDGRLEHLAAGAHRIGFTHDAVGRELARVFGDAITVSSTWDEAGRLAAQHVTAGARAVNSRVYAYRADGHLLSVADRRSGTRTFDLDPTGRVTAVHAQDWTERYAYDDAGNQTSASWPSRHPGSEATGARSYTGTRVTRAGDVRFEHDALGRVVLRQKKRLSRKPDTWRYEWDTENRLTSVTTPDGTRWRYRYDPLGRRTAKQRMTSAAESGESACAPGGESGERAERGERVVEETRFTWDGLTLCEQTGHQPDVPHTVALTWDHRAGTPLAQTERILTADARQEEIDRRFFAIATDVVGTPTELIDESGDIAWHSRSTLWGATAWARDSSAYTPLRFPGQYYDPETGLHYNYFRHYDPETGRYTSPDPLGLAPAPNPMAYVDNPLSGSDPLGLMPKYTKEEKAQKARDDALKAMDDVIARAQDGKMKKAGNYHADDHGFTEEMVTDILKNPDAVYHSTAGSGNLIFRQGDDIVVVRADRTGAGNVITAYGSSGIKGPSGAEALGGLPSDPGGPITHADVVEGRIPAKNGFMPPAEQVK</sequence>
<gene>
    <name evidence="6" type="ORF">QFZ56_004314</name>
</gene>
<keyword evidence="7" id="KW-1185">Reference proteome</keyword>
<organism evidence="6 7">
    <name type="scientific">Streptomyces achromogenes</name>
    <dbReference type="NCBI Taxonomy" id="67255"/>
    <lineage>
        <taxon>Bacteria</taxon>
        <taxon>Bacillati</taxon>
        <taxon>Actinomycetota</taxon>
        <taxon>Actinomycetes</taxon>
        <taxon>Kitasatosporales</taxon>
        <taxon>Streptomycetaceae</taxon>
        <taxon>Streptomyces</taxon>
    </lineage>
</organism>
<dbReference type="InterPro" id="IPR050708">
    <property type="entry name" value="T6SS_VgrG/RHS"/>
</dbReference>
<feature type="domain" description="Teneurin-like YD-shell" evidence="5">
    <location>
        <begin position="941"/>
        <end position="1072"/>
    </location>
</feature>
<dbReference type="RefSeq" id="WP_307044998.1">
    <property type="nucleotide sequence ID" value="NZ_JAUSYA010000001.1"/>
</dbReference>
<proteinExistence type="predicted"/>
<feature type="region of interest" description="Disordered" evidence="2">
    <location>
        <begin position="181"/>
        <end position="227"/>
    </location>
</feature>
<dbReference type="Proteomes" id="UP001243364">
    <property type="component" value="Unassembled WGS sequence"/>
</dbReference>
<evidence type="ECO:0000259" key="3">
    <source>
        <dbReference type="Pfam" id="PF20148"/>
    </source>
</evidence>
<dbReference type="InterPro" id="IPR022385">
    <property type="entry name" value="Rhs_assc_core"/>
</dbReference>
<feature type="region of interest" description="Disordered" evidence="2">
    <location>
        <begin position="1181"/>
        <end position="1201"/>
    </location>
</feature>
<dbReference type="EMBL" id="JAUSYA010000001">
    <property type="protein sequence ID" value="MDQ0685351.1"/>
    <property type="molecule type" value="Genomic_DNA"/>
</dbReference>
<dbReference type="PANTHER" id="PTHR32305:SF15">
    <property type="entry name" value="PROTEIN RHSA-RELATED"/>
    <property type="match status" value="1"/>
</dbReference>
<accession>A0ABU0Q4P0</accession>
<evidence type="ECO:0000256" key="1">
    <source>
        <dbReference type="ARBA" id="ARBA00022737"/>
    </source>
</evidence>
<dbReference type="InterPro" id="IPR006530">
    <property type="entry name" value="YD"/>
</dbReference>
<dbReference type="InterPro" id="IPR056823">
    <property type="entry name" value="TEN-like_YD-shell"/>
</dbReference>
<dbReference type="NCBIfam" id="TIGR03696">
    <property type="entry name" value="Rhs_assc_core"/>
    <property type="match status" value="1"/>
</dbReference>
<dbReference type="InterPro" id="IPR031325">
    <property type="entry name" value="RHS_repeat"/>
</dbReference>
<dbReference type="Gene3D" id="2.180.10.10">
    <property type="entry name" value="RHS repeat-associated core"/>
    <property type="match status" value="3"/>
</dbReference>
<feature type="compositionally biased region" description="Low complexity" evidence="2">
    <location>
        <begin position="247"/>
        <end position="256"/>
    </location>
</feature>
<dbReference type="InterPro" id="IPR049082">
    <property type="entry name" value="T7SS_signal"/>
</dbReference>
<feature type="domain" description="Putative T7SS secretion signal" evidence="4">
    <location>
        <begin position="15"/>
        <end position="266"/>
    </location>
</feature>
<feature type="domain" description="Teneurin-like YD-shell" evidence="5">
    <location>
        <begin position="1359"/>
        <end position="1438"/>
    </location>
</feature>
<reference evidence="6 7" key="1">
    <citation type="submission" date="2023-07" db="EMBL/GenBank/DDBJ databases">
        <title>Comparative genomics of wheat-associated soil bacteria to identify genetic determinants of phenazine resistance.</title>
        <authorList>
            <person name="Mouncey N."/>
        </authorList>
    </citation>
    <scope>NUCLEOTIDE SEQUENCE [LARGE SCALE GENOMIC DNA]</scope>
    <source>
        <strain evidence="6 7">W4I19-2</strain>
    </source>
</reference>
<feature type="domain" description="DUF6531" evidence="3">
    <location>
        <begin position="413"/>
        <end position="485"/>
    </location>
</feature>
<evidence type="ECO:0000256" key="2">
    <source>
        <dbReference type="SAM" id="MobiDB-lite"/>
    </source>
</evidence>